<gene>
    <name evidence="1" type="ORF">PVAP13_3KG538400</name>
</gene>
<reference evidence="1" key="1">
    <citation type="submission" date="2020-05" db="EMBL/GenBank/DDBJ databases">
        <title>WGS assembly of Panicum virgatum.</title>
        <authorList>
            <person name="Lovell J.T."/>
            <person name="Jenkins J."/>
            <person name="Shu S."/>
            <person name="Juenger T.E."/>
            <person name="Schmutz J."/>
        </authorList>
    </citation>
    <scope>NUCLEOTIDE SEQUENCE</scope>
    <source>
        <strain evidence="1">AP13</strain>
    </source>
</reference>
<name>A0A8T0V8D2_PANVG</name>
<evidence type="ECO:0000313" key="2">
    <source>
        <dbReference type="Proteomes" id="UP000823388"/>
    </source>
</evidence>
<protein>
    <submittedName>
        <fullName evidence="1">Uncharacterized protein</fullName>
    </submittedName>
</protein>
<dbReference type="Proteomes" id="UP000823388">
    <property type="component" value="Chromosome 3K"/>
</dbReference>
<proteinExistence type="predicted"/>
<dbReference type="OrthoDB" id="696340at2759"/>
<organism evidence="1 2">
    <name type="scientific">Panicum virgatum</name>
    <name type="common">Blackwell switchgrass</name>
    <dbReference type="NCBI Taxonomy" id="38727"/>
    <lineage>
        <taxon>Eukaryota</taxon>
        <taxon>Viridiplantae</taxon>
        <taxon>Streptophyta</taxon>
        <taxon>Embryophyta</taxon>
        <taxon>Tracheophyta</taxon>
        <taxon>Spermatophyta</taxon>
        <taxon>Magnoliopsida</taxon>
        <taxon>Liliopsida</taxon>
        <taxon>Poales</taxon>
        <taxon>Poaceae</taxon>
        <taxon>PACMAD clade</taxon>
        <taxon>Panicoideae</taxon>
        <taxon>Panicodae</taxon>
        <taxon>Paniceae</taxon>
        <taxon>Panicinae</taxon>
        <taxon>Panicum</taxon>
        <taxon>Panicum sect. Hiantes</taxon>
    </lineage>
</organism>
<keyword evidence="2" id="KW-1185">Reference proteome</keyword>
<sequence>MAPVRRRIEIDWQEVFTSARSSPDREANVFFASPTARPEKRRGPPYPTRRLWGLRGKLEQRRRECCPGVVAGDGAPGRVTRAAAKADDVGECLFQGDEREGEGTSASAAKKSRKLDIEKEDALLHMLGEVNKSLQASLKSGEPVQVPESTSPEEIFEALRGIPRLARADLLQAYSVLIRDDRQFRSLMALPKNMLKEWVLMEIGST</sequence>
<dbReference type="EMBL" id="CM029041">
    <property type="protein sequence ID" value="KAG2630627.1"/>
    <property type="molecule type" value="Genomic_DNA"/>
</dbReference>
<dbReference type="AlphaFoldDB" id="A0A8T0V8D2"/>
<comment type="caution">
    <text evidence="1">The sequence shown here is derived from an EMBL/GenBank/DDBJ whole genome shotgun (WGS) entry which is preliminary data.</text>
</comment>
<evidence type="ECO:0000313" key="1">
    <source>
        <dbReference type="EMBL" id="KAG2630627.1"/>
    </source>
</evidence>
<accession>A0A8T0V8D2</accession>